<evidence type="ECO:0000313" key="3">
    <source>
        <dbReference type="Proteomes" id="UP001202328"/>
    </source>
</evidence>
<proteinExistence type="predicted"/>
<dbReference type="Pfam" id="PF25483">
    <property type="entry name" value="DUF7906"/>
    <property type="match status" value="1"/>
</dbReference>
<accession>A0AAD4SGW8</accession>
<sequence>VPFQVPLEVNVVLVGFSGDGGYRYKLYTHNLEAFLKLSFPTHRPACLETGEPLDIEHHLSYNVFPVGQQELIALEKMNLGGRFLSLK</sequence>
<dbReference type="EMBL" id="JAJJMB010011222">
    <property type="protein sequence ID" value="KAI3903670.1"/>
    <property type="molecule type" value="Genomic_DNA"/>
</dbReference>
<protein>
    <recommendedName>
        <fullName evidence="1">DUF7906 domain-containing protein</fullName>
    </recommendedName>
</protein>
<reference evidence="2" key="1">
    <citation type="submission" date="2022-04" db="EMBL/GenBank/DDBJ databases">
        <title>A functionally conserved STORR gene fusion in Papaver species that diverged 16.8 million years ago.</title>
        <authorList>
            <person name="Catania T."/>
        </authorList>
    </citation>
    <scope>NUCLEOTIDE SEQUENCE</scope>
    <source>
        <strain evidence="2">S-188037</strain>
    </source>
</reference>
<gene>
    <name evidence="2" type="ORF">MKW98_032324</name>
</gene>
<evidence type="ECO:0000259" key="1">
    <source>
        <dbReference type="Pfam" id="PF25483"/>
    </source>
</evidence>
<dbReference type="PANTHER" id="PTHR31515:SF0">
    <property type="entry name" value="TRANSMEMBRANE PROTEIN"/>
    <property type="match status" value="1"/>
</dbReference>
<dbReference type="Proteomes" id="UP001202328">
    <property type="component" value="Unassembled WGS sequence"/>
</dbReference>
<dbReference type="PANTHER" id="PTHR31515">
    <property type="entry name" value="TRANSMEMBRANE PROTEIN-RELATED"/>
    <property type="match status" value="1"/>
</dbReference>
<organism evidence="2 3">
    <name type="scientific">Papaver atlanticum</name>
    <dbReference type="NCBI Taxonomy" id="357466"/>
    <lineage>
        <taxon>Eukaryota</taxon>
        <taxon>Viridiplantae</taxon>
        <taxon>Streptophyta</taxon>
        <taxon>Embryophyta</taxon>
        <taxon>Tracheophyta</taxon>
        <taxon>Spermatophyta</taxon>
        <taxon>Magnoliopsida</taxon>
        <taxon>Ranunculales</taxon>
        <taxon>Papaveraceae</taxon>
        <taxon>Papaveroideae</taxon>
        <taxon>Papaver</taxon>
    </lineage>
</organism>
<feature type="non-terminal residue" evidence="2">
    <location>
        <position position="87"/>
    </location>
</feature>
<evidence type="ECO:0000313" key="2">
    <source>
        <dbReference type="EMBL" id="KAI3903670.1"/>
    </source>
</evidence>
<name>A0AAD4SGW8_9MAGN</name>
<keyword evidence="3" id="KW-1185">Reference proteome</keyword>
<dbReference type="InterPro" id="IPR057228">
    <property type="entry name" value="DUF7906"/>
</dbReference>
<dbReference type="AlphaFoldDB" id="A0AAD4SGW8"/>
<feature type="domain" description="DUF7906" evidence="1">
    <location>
        <begin position="5"/>
        <end position="76"/>
    </location>
</feature>
<comment type="caution">
    <text evidence="2">The sequence shown here is derived from an EMBL/GenBank/DDBJ whole genome shotgun (WGS) entry which is preliminary data.</text>
</comment>